<accession>A0A4U3F5J3</accession>
<sequence>MLTTDRQLFIRYNEDKHEQHFIQYAEELGEDLDQCELFFDNTPDKVRTILKTPNHGNFLLETLIK</sequence>
<gene>
    <name evidence="1" type="ORF">EpCFBP13511_14830</name>
</gene>
<comment type="caution">
    <text evidence="1">The sequence shown here is derived from an EMBL/GenBank/DDBJ whole genome shotgun (WGS) entry which is preliminary data.</text>
</comment>
<evidence type="ECO:0000313" key="2">
    <source>
        <dbReference type="Proteomes" id="UP000306393"/>
    </source>
</evidence>
<dbReference type="AlphaFoldDB" id="A0A4U3F5J3"/>
<dbReference type="EMBL" id="QGAC01000014">
    <property type="protein sequence ID" value="TKJ88703.1"/>
    <property type="molecule type" value="Genomic_DNA"/>
</dbReference>
<reference evidence="1 2" key="1">
    <citation type="journal article" date="2019" name="Sci. Rep.">
        <title>Differences in resource use lead to coexistence of seed-transmitted microbial populations.</title>
        <authorList>
            <person name="Torres-Cortes G."/>
            <person name="Garcia B.J."/>
            <person name="Compant S."/>
            <person name="Rezki S."/>
            <person name="Jones P."/>
            <person name="Preveaux A."/>
            <person name="Briand M."/>
            <person name="Roulet A."/>
            <person name="Bouchez O."/>
            <person name="Jacobson D."/>
            <person name="Barret M."/>
        </authorList>
    </citation>
    <scope>NUCLEOTIDE SEQUENCE [LARGE SCALE GENOMIC DNA]</scope>
    <source>
        <strain evidence="1 2">CFBP13511</strain>
    </source>
</reference>
<proteinExistence type="predicted"/>
<evidence type="ECO:0000313" key="1">
    <source>
        <dbReference type="EMBL" id="TKJ88703.1"/>
    </source>
</evidence>
<organism evidence="1 2">
    <name type="scientific">Erwinia persicina</name>
    <dbReference type="NCBI Taxonomy" id="55211"/>
    <lineage>
        <taxon>Bacteria</taxon>
        <taxon>Pseudomonadati</taxon>
        <taxon>Pseudomonadota</taxon>
        <taxon>Gammaproteobacteria</taxon>
        <taxon>Enterobacterales</taxon>
        <taxon>Erwiniaceae</taxon>
        <taxon>Erwinia</taxon>
    </lineage>
</organism>
<protein>
    <submittedName>
        <fullName evidence="1">Uncharacterized protein</fullName>
    </submittedName>
</protein>
<name>A0A4U3F5J3_9GAMM</name>
<dbReference type="Proteomes" id="UP000306393">
    <property type="component" value="Unassembled WGS sequence"/>
</dbReference>